<comment type="caution">
    <text evidence="2">The sequence shown here is derived from an EMBL/GenBank/DDBJ whole genome shotgun (WGS) entry which is preliminary data.</text>
</comment>
<feature type="chain" id="PRO_5046772834" evidence="1">
    <location>
        <begin position="20"/>
        <end position="168"/>
    </location>
</feature>
<gene>
    <name evidence="2" type="ORF">GCM10007913_06210</name>
</gene>
<organism evidence="2 3">
    <name type="scientific">Devosia yakushimensis</name>
    <dbReference type="NCBI Taxonomy" id="470028"/>
    <lineage>
        <taxon>Bacteria</taxon>
        <taxon>Pseudomonadati</taxon>
        <taxon>Pseudomonadota</taxon>
        <taxon>Alphaproteobacteria</taxon>
        <taxon>Hyphomicrobiales</taxon>
        <taxon>Devosiaceae</taxon>
        <taxon>Devosia</taxon>
    </lineage>
</organism>
<evidence type="ECO:0000313" key="3">
    <source>
        <dbReference type="Proteomes" id="UP001161406"/>
    </source>
</evidence>
<evidence type="ECO:0000256" key="1">
    <source>
        <dbReference type="SAM" id="SignalP"/>
    </source>
</evidence>
<evidence type="ECO:0000313" key="2">
    <source>
        <dbReference type="EMBL" id="GLQ08689.1"/>
    </source>
</evidence>
<reference evidence="2" key="1">
    <citation type="journal article" date="2014" name="Int. J. Syst. Evol. Microbiol.">
        <title>Complete genome of a new Firmicutes species belonging to the dominant human colonic microbiota ('Ruminococcus bicirculans') reveals two chromosomes and a selective capacity to utilize plant glucans.</title>
        <authorList>
            <consortium name="NISC Comparative Sequencing Program"/>
            <person name="Wegmann U."/>
            <person name="Louis P."/>
            <person name="Goesmann A."/>
            <person name="Henrissat B."/>
            <person name="Duncan S.H."/>
            <person name="Flint H.J."/>
        </authorList>
    </citation>
    <scope>NUCLEOTIDE SEQUENCE</scope>
    <source>
        <strain evidence="2">NBRC 103855</strain>
    </source>
</reference>
<keyword evidence="1" id="KW-0732">Signal</keyword>
<dbReference type="Proteomes" id="UP001161406">
    <property type="component" value="Unassembled WGS sequence"/>
</dbReference>
<name>A0ABQ5U992_9HYPH</name>
<feature type="signal peptide" evidence="1">
    <location>
        <begin position="1"/>
        <end position="19"/>
    </location>
</feature>
<accession>A0ABQ5U992</accession>
<protein>
    <submittedName>
        <fullName evidence="2">Uncharacterized protein</fullName>
    </submittedName>
</protein>
<dbReference type="EMBL" id="BSNG01000001">
    <property type="protein sequence ID" value="GLQ08689.1"/>
    <property type="molecule type" value="Genomic_DNA"/>
</dbReference>
<sequence>MRSIYVVVLAAAIATPALAQSEDFNPYQATLDRMPLAEAQTAIEAAYGPIADRSPGSATSKDKSALVLTVKTLPNPSFFLFCHEQMAGFSAPVTPAQAGDIINAQTGAGKTPPAVYGTPDGVTVSLQDRALSISYLAVGTEQNRVEMTYPTEVFTLFNTDALCAALIG</sequence>
<proteinExistence type="predicted"/>
<keyword evidence="3" id="KW-1185">Reference proteome</keyword>
<dbReference type="RefSeq" id="WP_284387813.1">
    <property type="nucleotide sequence ID" value="NZ_BSNG01000001.1"/>
</dbReference>
<reference evidence="2" key="2">
    <citation type="submission" date="2023-01" db="EMBL/GenBank/DDBJ databases">
        <title>Draft genome sequence of Devosia yakushimensis strain NBRC 103855.</title>
        <authorList>
            <person name="Sun Q."/>
            <person name="Mori K."/>
        </authorList>
    </citation>
    <scope>NUCLEOTIDE SEQUENCE</scope>
    <source>
        <strain evidence="2">NBRC 103855</strain>
    </source>
</reference>